<accession>A0A0F9SQS6</accession>
<dbReference type="EMBL" id="LAZR01000384">
    <property type="protein sequence ID" value="KKN71390.1"/>
    <property type="molecule type" value="Genomic_DNA"/>
</dbReference>
<evidence type="ECO:0000313" key="1">
    <source>
        <dbReference type="EMBL" id="KKN71390.1"/>
    </source>
</evidence>
<sequence length="62" mass="7204">MNIREEAERLAVEEFCRDCKGSKKGCEEWDTCDAYQEEVSLIIQDWTAEASLMTEPKRNSDD</sequence>
<organism evidence="1">
    <name type="scientific">marine sediment metagenome</name>
    <dbReference type="NCBI Taxonomy" id="412755"/>
    <lineage>
        <taxon>unclassified sequences</taxon>
        <taxon>metagenomes</taxon>
        <taxon>ecological metagenomes</taxon>
    </lineage>
</organism>
<protein>
    <submittedName>
        <fullName evidence="1">Uncharacterized protein</fullName>
    </submittedName>
</protein>
<gene>
    <name evidence="1" type="ORF">LCGC14_0421120</name>
</gene>
<proteinExistence type="predicted"/>
<comment type="caution">
    <text evidence="1">The sequence shown here is derived from an EMBL/GenBank/DDBJ whole genome shotgun (WGS) entry which is preliminary data.</text>
</comment>
<reference evidence="1" key="1">
    <citation type="journal article" date="2015" name="Nature">
        <title>Complex archaea that bridge the gap between prokaryotes and eukaryotes.</title>
        <authorList>
            <person name="Spang A."/>
            <person name="Saw J.H."/>
            <person name="Jorgensen S.L."/>
            <person name="Zaremba-Niedzwiedzka K."/>
            <person name="Martijn J."/>
            <person name="Lind A.E."/>
            <person name="van Eijk R."/>
            <person name="Schleper C."/>
            <person name="Guy L."/>
            <person name="Ettema T.J."/>
        </authorList>
    </citation>
    <scope>NUCLEOTIDE SEQUENCE</scope>
</reference>
<name>A0A0F9SQS6_9ZZZZ</name>
<dbReference type="AlphaFoldDB" id="A0A0F9SQS6"/>